<evidence type="ECO:0000313" key="1">
    <source>
        <dbReference type="EMBL" id="CAG8777913.1"/>
    </source>
</evidence>
<dbReference type="Proteomes" id="UP000789920">
    <property type="component" value="Unassembled WGS sequence"/>
</dbReference>
<sequence length="60" mass="6757">DVIISLPTDITAFADKIIWANMNATLSEKEHSRMYEISNSYAKFVDASQFWTGNAMIVVT</sequence>
<organism evidence="1 2">
    <name type="scientific">Racocetra persica</name>
    <dbReference type="NCBI Taxonomy" id="160502"/>
    <lineage>
        <taxon>Eukaryota</taxon>
        <taxon>Fungi</taxon>
        <taxon>Fungi incertae sedis</taxon>
        <taxon>Mucoromycota</taxon>
        <taxon>Glomeromycotina</taxon>
        <taxon>Glomeromycetes</taxon>
        <taxon>Diversisporales</taxon>
        <taxon>Gigasporaceae</taxon>
        <taxon>Racocetra</taxon>
    </lineage>
</organism>
<accession>A0ACA9R5G7</accession>
<protein>
    <submittedName>
        <fullName evidence="1">25811_t:CDS:1</fullName>
    </submittedName>
</protein>
<evidence type="ECO:0000313" key="2">
    <source>
        <dbReference type="Proteomes" id="UP000789920"/>
    </source>
</evidence>
<reference evidence="1" key="1">
    <citation type="submission" date="2021-06" db="EMBL/GenBank/DDBJ databases">
        <authorList>
            <person name="Kallberg Y."/>
            <person name="Tangrot J."/>
            <person name="Rosling A."/>
        </authorList>
    </citation>
    <scope>NUCLEOTIDE SEQUENCE</scope>
    <source>
        <strain evidence="1">MA461A</strain>
    </source>
</reference>
<feature type="non-terminal residue" evidence="1">
    <location>
        <position position="60"/>
    </location>
</feature>
<feature type="non-terminal residue" evidence="1">
    <location>
        <position position="1"/>
    </location>
</feature>
<comment type="caution">
    <text evidence="1">The sequence shown here is derived from an EMBL/GenBank/DDBJ whole genome shotgun (WGS) entry which is preliminary data.</text>
</comment>
<proteinExistence type="predicted"/>
<gene>
    <name evidence="1" type="ORF">RPERSI_LOCUS17161</name>
</gene>
<name>A0ACA9R5G7_9GLOM</name>
<keyword evidence="2" id="KW-1185">Reference proteome</keyword>
<dbReference type="EMBL" id="CAJVQC010043629">
    <property type="protein sequence ID" value="CAG8777913.1"/>
    <property type="molecule type" value="Genomic_DNA"/>
</dbReference>